<keyword evidence="3" id="KW-1185">Reference proteome</keyword>
<organism evidence="2 3">
    <name type="scientific">Alteromonas profundi</name>
    <dbReference type="NCBI Taxonomy" id="2696062"/>
    <lineage>
        <taxon>Bacteria</taxon>
        <taxon>Pseudomonadati</taxon>
        <taxon>Pseudomonadota</taxon>
        <taxon>Gammaproteobacteria</taxon>
        <taxon>Alteromonadales</taxon>
        <taxon>Alteromonadaceae</taxon>
        <taxon>Alteromonas/Salinimonas group</taxon>
        <taxon>Alteromonas</taxon>
    </lineage>
</organism>
<evidence type="ECO:0000256" key="1">
    <source>
        <dbReference type="ARBA" id="ARBA00023172"/>
    </source>
</evidence>
<evidence type="ECO:0008006" key="4">
    <source>
        <dbReference type="Google" id="ProtNLM"/>
    </source>
</evidence>
<dbReference type="GO" id="GO:0003677">
    <property type="term" value="F:DNA binding"/>
    <property type="evidence" value="ECO:0007669"/>
    <property type="project" value="InterPro"/>
</dbReference>
<evidence type="ECO:0000313" key="3">
    <source>
        <dbReference type="Proteomes" id="UP000470213"/>
    </source>
</evidence>
<dbReference type="GO" id="GO:0006310">
    <property type="term" value="P:DNA recombination"/>
    <property type="evidence" value="ECO:0007669"/>
    <property type="project" value="UniProtKB-KW"/>
</dbReference>
<dbReference type="Gene3D" id="1.10.443.10">
    <property type="entry name" value="Intergrase catalytic core"/>
    <property type="match status" value="1"/>
</dbReference>
<dbReference type="InterPro" id="IPR011010">
    <property type="entry name" value="DNA_brk_join_enz"/>
</dbReference>
<dbReference type="GO" id="GO:0015074">
    <property type="term" value="P:DNA integration"/>
    <property type="evidence" value="ECO:0007669"/>
    <property type="project" value="InterPro"/>
</dbReference>
<dbReference type="EMBL" id="JAAAWN010000033">
    <property type="protein sequence ID" value="NDV92977.1"/>
    <property type="molecule type" value="Genomic_DNA"/>
</dbReference>
<evidence type="ECO:0000313" key="2">
    <source>
        <dbReference type="EMBL" id="NDV92977.1"/>
    </source>
</evidence>
<dbReference type="InterPro" id="IPR013762">
    <property type="entry name" value="Integrase-like_cat_sf"/>
</dbReference>
<name>A0A7X5LP44_9ALTE</name>
<dbReference type="Proteomes" id="UP000470213">
    <property type="component" value="Unassembled WGS sequence"/>
</dbReference>
<comment type="caution">
    <text evidence="2">The sequence shown here is derived from an EMBL/GenBank/DDBJ whole genome shotgun (WGS) entry which is preliminary data.</text>
</comment>
<keyword evidence="1" id="KW-0233">DNA recombination</keyword>
<dbReference type="SUPFAM" id="SSF56349">
    <property type="entry name" value="DNA breaking-rejoining enzymes"/>
    <property type="match status" value="2"/>
</dbReference>
<accession>A0A7X5LP44</accession>
<protein>
    <recommendedName>
        <fullName evidence="4">Integrase</fullName>
    </recommendedName>
</protein>
<gene>
    <name evidence="2" type="ORF">GTH32_17550</name>
</gene>
<proteinExistence type="predicted"/>
<dbReference type="AlphaFoldDB" id="A0A7X5LP44"/>
<dbReference type="RefSeq" id="WP_163088217.1">
    <property type="nucleotide sequence ID" value="NZ_JAAAWN010000033.1"/>
</dbReference>
<reference evidence="2 3" key="1">
    <citation type="submission" date="2020-01" db="EMBL/GenBank/DDBJ databases">
        <authorList>
            <person name="Chen J."/>
            <person name="Zhu S."/>
            <person name="Yang J."/>
        </authorList>
    </citation>
    <scope>NUCLEOTIDE SEQUENCE [LARGE SCALE GENOMIC DNA]</scope>
    <source>
        <strain evidence="2 3">345S023</strain>
    </source>
</reference>
<sequence length="677" mass="75672">MNIAELPGLQIESSIVKTNSVNFRPPSWPPPDDFPVIIDAAGQVVSRYSDVRWDLSPWAGYTLTIHFGDGPGQGRKVSHENALILRQIVAWWLWGSSAVRAASSLVHKFESMKPLFVACTDHGILASELYKFPNVIKEAANYYSSRGYRVISYLDSLSFANDKLGLTILDQEGMKTFSETLPDVSETQTAYIPVRIWHYQVSRLRECLDDFLSHLKAIEACYHFCLQAYTTNAGGRLSSAFGGLGDNSPFNVKRTLGKQKSGKVFYGAFEETAKRYKIDELLQKWCGIGVKLELKNLSSYLSLVSSVGLAYILNFSLMRVSEGGKLRADCYEVETDPIGENIHLLKGVTTKTIADDDARWIVSPTVKLAIDAMTSVARMRLKAAVENPNIELSEDEIANPVLQSLPHEPWSARTPSSKGSKKFKKIRTYADIWNIWPKLFDTRQMTITEADFELANRMTFGLDPKKFSVGNIWPISWHQLRRTGAVNMLASGLVNEASLQYQLKHASRAMSQYYGKNFYRLAEPLNEEARGYYLREMYLAMVREFKSLQAEHYVSPHGDKRKDQLLHEIAEKDHTQLVKAAKAGNISYRETFLGGCANSGPPCPLGGISNISSCMGFGLKKPCASAILDKEKLPKIQALKDVISVQLINATEGSPMYESLQAQLESAERAINVIESN</sequence>